<evidence type="ECO:0000259" key="17">
    <source>
        <dbReference type="PROSITE" id="PS50878"/>
    </source>
</evidence>
<evidence type="ECO:0000256" key="10">
    <source>
        <dbReference type="ARBA" id="ARBA00022895"/>
    </source>
</evidence>
<comment type="similarity">
    <text evidence="2 15">Belongs to the reverse transcriptase family. Telomerase subfamily.</text>
</comment>
<dbReference type="Pfam" id="PF12009">
    <property type="entry name" value="Telomerase_RBD"/>
    <property type="match status" value="1"/>
</dbReference>
<reference evidence="18" key="1">
    <citation type="submission" date="2021-03" db="EMBL/GenBank/DDBJ databases">
        <title>Revisited historic fungal species revealed as producer of novel bioactive compounds through whole genome sequencing and comparative genomics.</title>
        <authorList>
            <person name="Vignolle G.A."/>
            <person name="Hochenegger N."/>
            <person name="Mach R.L."/>
            <person name="Mach-Aigner A.R."/>
            <person name="Javad Rahimi M."/>
            <person name="Salim K.A."/>
            <person name="Chan C.M."/>
            <person name="Lim L.B.L."/>
            <person name="Cai F."/>
            <person name="Druzhinina I.S."/>
            <person name="U'Ren J.M."/>
            <person name="Derntl C."/>
        </authorList>
    </citation>
    <scope>NUCLEOTIDE SEQUENCE</scope>
    <source>
        <strain evidence="18">TUCIM 5799</strain>
    </source>
</reference>
<gene>
    <name evidence="18" type="ORF">JX265_005389</name>
</gene>
<keyword evidence="10 15" id="KW-0779">Telomere</keyword>
<sequence length="1186" mass="133852">MASSKKRKRTASVDTKHGVNPAIKKSRHSTKGITSNAAQEVKHAVLDQYFTTVLTLRNYILLKLPSTSRIRRRKISSVNLTRPADTEVSDVERSLGALLDSTLVGVTDQALQTDARPDNRWKHWTDFSQRGDDSHVTLSDGLAGAEFCQSEIVDFVIWLLFSKSKTHSGAWPKHILCDGFRRDPKSAKLQGPGVNHSCSIPGLFSLFPNPQVNALKEAPWPQLLKLLGKCGDRIMMDLLLDCAIFTSVRGGQGNYCQISGYPLTNAEVLLSNEQRNKEPAHFERSPSDIIFVRNRMLYARAALNARGLVHFGLRHIHVLNRAPYVQLDQGPAEPTQELADRNKSNSLKVMMYIFPRQFGLHNAFTSKIDYTETAQRFKDYTLRENEISDMFGAAEVGKLSPKVPKRLRGEAKDLIQKLQILHTRCSYSELLQYYCPVSTPLDGAQSSQSNGRVGRHTQASKGRGFQVSTQLQSAIQRTKTTTKSTSIVELSTSAASVSAFCQAAVSKILPVRFFGSGEVQRHNRSLILKKVDQFIRLRRFESMSLHEVMQGMRLTEIEWLAPPRLLTHKTSQTDISKRAELFYEFLYYIFDSIVIPLLRSNFYITESNTDKCRLFFFRHDIWRYVAEPAMATLKAKMFEEVSLEDANRILDSRQLGFSQVRLLPKGHSVRPIMNLRKKMVTKGNKRVLGPSINTLLKPVHNVLQLEKSLNPGKLGSAMFSVGDMYKRIKTFKARMGTFSGPLYFAKVDVQSAFDTIPQSAIVGLLDSIPQRREYQIAKHVELSSTHLHALPSHRLQRKPKPLRKWHSTAMRRLGRTSLFDSLGEDVTSKKNTIFIESVFKKIYDTSAMLQLVSSHIQQNLVKIGKKFYRQKDGIPQGSVLSSTLCNYFYADLEIQVLRFLDSEDCLLLRLIDDFLLITADRSKASRFVEVMHRGMPEYGVTVNPAKTLVNFDLELDAGSPVSKVHPRAGFPYCGTLIYPATLNITRDRHIRQLSRKSTLPTMTATATMNGHNNKSIFNSLTVEHTRTPGQTFERKVLNAFKIQSHLMYLDTSLNAPHTVLASLHAAFAETAAKAWAYARCLGPRRRPAPRLVVRAVQKLAAVAFLLATSRARRARHPGYACDVRRTEVACLAYCAFAEVLGRKQAEYGEVLDWLRAEIARLSTKKEIRQGRVSRVAAVEQVLKRKA</sequence>
<proteinExistence type="inferred from homology"/>
<evidence type="ECO:0000313" key="19">
    <source>
        <dbReference type="Proteomes" id="UP000829685"/>
    </source>
</evidence>
<feature type="compositionally biased region" description="Basic residues" evidence="16">
    <location>
        <begin position="1"/>
        <end position="10"/>
    </location>
</feature>
<evidence type="ECO:0000256" key="5">
    <source>
        <dbReference type="ARBA" id="ARBA00022454"/>
    </source>
</evidence>
<dbReference type="GO" id="GO:0005739">
    <property type="term" value="C:mitochondrion"/>
    <property type="evidence" value="ECO:0007669"/>
    <property type="project" value="UniProtKB-SubCell"/>
</dbReference>
<dbReference type="SUPFAM" id="SSF56672">
    <property type="entry name" value="DNA/RNA polymerases"/>
    <property type="match status" value="1"/>
</dbReference>
<dbReference type="InterPro" id="IPR021891">
    <property type="entry name" value="Telomerase_RBD"/>
</dbReference>
<dbReference type="PANTHER" id="PTHR12066">
    <property type="entry name" value="TELOMERASE REVERSE TRANSCRIPTASE"/>
    <property type="match status" value="1"/>
</dbReference>
<keyword evidence="7 15" id="KW-0548">Nucleotidyltransferase</keyword>
<evidence type="ECO:0000256" key="11">
    <source>
        <dbReference type="ARBA" id="ARBA00022918"/>
    </source>
</evidence>
<dbReference type="PROSITE" id="PS50878">
    <property type="entry name" value="RT_POL"/>
    <property type="match status" value="1"/>
</dbReference>
<dbReference type="PRINTS" id="PR01365">
    <property type="entry name" value="TELOMERASERT"/>
</dbReference>
<dbReference type="GO" id="GO:0000333">
    <property type="term" value="C:telomerase catalytic core complex"/>
    <property type="evidence" value="ECO:0007669"/>
    <property type="project" value="TreeGrafter"/>
</dbReference>
<dbReference type="PANTHER" id="PTHR12066:SF0">
    <property type="entry name" value="TELOMERASE REVERSE TRANSCRIPTASE"/>
    <property type="match status" value="1"/>
</dbReference>
<dbReference type="Gene3D" id="1.10.357.90">
    <property type="match status" value="1"/>
</dbReference>
<dbReference type="SMART" id="SM00975">
    <property type="entry name" value="Telomerase_RBD"/>
    <property type="match status" value="1"/>
</dbReference>
<evidence type="ECO:0000256" key="9">
    <source>
        <dbReference type="ARBA" id="ARBA00022842"/>
    </source>
</evidence>
<organism evidence="18 19">
    <name type="scientific">Neoarthrinium moseri</name>
    <dbReference type="NCBI Taxonomy" id="1658444"/>
    <lineage>
        <taxon>Eukaryota</taxon>
        <taxon>Fungi</taxon>
        <taxon>Dikarya</taxon>
        <taxon>Ascomycota</taxon>
        <taxon>Pezizomycotina</taxon>
        <taxon>Sordariomycetes</taxon>
        <taxon>Xylariomycetidae</taxon>
        <taxon>Amphisphaeriales</taxon>
        <taxon>Apiosporaceae</taxon>
        <taxon>Neoarthrinium</taxon>
    </lineage>
</organism>
<protein>
    <recommendedName>
        <fullName evidence="4 15">Telomerase reverse transcriptase</fullName>
        <ecNumber evidence="3 15">2.7.7.49</ecNumber>
    </recommendedName>
    <alternativeName>
        <fullName evidence="15">Telomerase catalytic subunit</fullName>
    </alternativeName>
</protein>
<evidence type="ECO:0000313" key="18">
    <source>
        <dbReference type="EMBL" id="KAI1872509.1"/>
    </source>
</evidence>
<keyword evidence="8 15" id="KW-0479">Metal-binding</keyword>
<evidence type="ECO:0000256" key="16">
    <source>
        <dbReference type="SAM" id="MobiDB-lite"/>
    </source>
</evidence>
<dbReference type="FunFam" id="1.10.132.70:FF:000004">
    <property type="entry name" value="Telomerase reverse transcriptase"/>
    <property type="match status" value="1"/>
</dbReference>
<dbReference type="InterPro" id="IPR043502">
    <property type="entry name" value="DNA/RNA_pol_sf"/>
</dbReference>
<keyword evidence="9 15" id="KW-0460">Magnesium</keyword>
<evidence type="ECO:0000256" key="12">
    <source>
        <dbReference type="ARBA" id="ARBA00023128"/>
    </source>
</evidence>
<dbReference type="Pfam" id="PF00078">
    <property type="entry name" value="RVT_1"/>
    <property type="match status" value="1"/>
</dbReference>
<evidence type="ECO:0000256" key="3">
    <source>
        <dbReference type="ARBA" id="ARBA00012493"/>
    </source>
</evidence>
<comment type="function">
    <text evidence="15">Telomerase is a ribonucleoprotein enzyme essential for the replication of chromosome termini in most eukaryotes. It elongates telomeres. It is a reverse transcriptase that adds simple sequence repeats to chromosome ends by copying a template sequence within the RNA component of the enzyme.</text>
</comment>
<dbReference type="InterPro" id="IPR003545">
    <property type="entry name" value="Telomerase_RT"/>
</dbReference>
<name>A0A9Q0AQG5_9PEZI</name>
<evidence type="ECO:0000256" key="15">
    <source>
        <dbReference type="RuleBase" id="RU365061"/>
    </source>
</evidence>
<keyword evidence="13 15" id="KW-0539">Nucleus</keyword>
<dbReference type="GO" id="GO:0007004">
    <property type="term" value="P:telomere maintenance via telomerase"/>
    <property type="evidence" value="ECO:0007669"/>
    <property type="project" value="TreeGrafter"/>
</dbReference>
<evidence type="ECO:0000256" key="2">
    <source>
        <dbReference type="ARBA" id="ARBA00008001"/>
    </source>
</evidence>
<evidence type="ECO:0000256" key="4">
    <source>
        <dbReference type="ARBA" id="ARBA00016182"/>
    </source>
</evidence>
<evidence type="ECO:0000256" key="13">
    <source>
        <dbReference type="ARBA" id="ARBA00023242"/>
    </source>
</evidence>
<comment type="caution">
    <text evidence="18">The sequence shown here is derived from an EMBL/GenBank/DDBJ whole genome shotgun (WGS) entry which is preliminary data.</text>
</comment>
<keyword evidence="12" id="KW-0496">Mitochondrion</keyword>
<dbReference type="Gene3D" id="3.30.70.2630">
    <property type="match status" value="1"/>
</dbReference>
<evidence type="ECO:0000256" key="7">
    <source>
        <dbReference type="ARBA" id="ARBA00022695"/>
    </source>
</evidence>
<keyword evidence="11 15" id="KW-0695">RNA-directed DNA polymerase</keyword>
<dbReference type="CDD" id="cd01648">
    <property type="entry name" value="TERT"/>
    <property type="match status" value="1"/>
</dbReference>
<evidence type="ECO:0000256" key="14">
    <source>
        <dbReference type="ARBA" id="ARBA00048173"/>
    </source>
</evidence>
<dbReference type="Proteomes" id="UP000829685">
    <property type="component" value="Unassembled WGS sequence"/>
</dbReference>
<feature type="domain" description="Reverse transcriptase" evidence="17">
    <location>
        <begin position="644"/>
        <end position="977"/>
    </location>
</feature>
<dbReference type="GO" id="GO:0042162">
    <property type="term" value="F:telomeric DNA binding"/>
    <property type="evidence" value="ECO:0007669"/>
    <property type="project" value="TreeGrafter"/>
</dbReference>
<dbReference type="EC" id="2.7.7.49" evidence="3 15"/>
<dbReference type="GO" id="GO:0070034">
    <property type="term" value="F:telomerase RNA binding"/>
    <property type="evidence" value="ECO:0007669"/>
    <property type="project" value="TreeGrafter"/>
</dbReference>
<keyword evidence="19" id="KW-1185">Reference proteome</keyword>
<feature type="region of interest" description="Disordered" evidence="16">
    <location>
        <begin position="1"/>
        <end position="35"/>
    </location>
</feature>
<keyword evidence="6 15" id="KW-0808">Transferase</keyword>
<comment type="subcellular location">
    <subcellularLocation>
        <location evidence="1">Mitochondrion</location>
    </subcellularLocation>
    <subcellularLocation>
        <location evidence="15">Nucleus</location>
    </subcellularLocation>
    <subcellularLocation>
        <location evidence="15">Chromosome</location>
        <location evidence="15">Telomere</location>
    </subcellularLocation>
</comment>
<comment type="catalytic activity">
    <reaction evidence="14 15">
        <text>DNA(n) + a 2'-deoxyribonucleoside 5'-triphosphate = DNA(n+1) + diphosphate</text>
        <dbReference type="Rhea" id="RHEA:22508"/>
        <dbReference type="Rhea" id="RHEA-COMP:17339"/>
        <dbReference type="Rhea" id="RHEA-COMP:17340"/>
        <dbReference type="ChEBI" id="CHEBI:33019"/>
        <dbReference type="ChEBI" id="CHEBI:61560"/>
        <dbReference type="ChEBI" id="CHEBI:173112"/>
        <dbReference type="EC" id="2.7.7.49"/>
    </reaction>
</comment>
<dbReference type="AlphaFoldDB" id="A0A9Q0AQG5"/>
<accession>A0A9Q0AQG5</accession>
<dbReference type="InterPro" id="IPR000477">
    <property type="entry name" value="RT_dom"/>
</dbReference>
<evidence type="ECO:0000256" key="1">
    <source>
        <dbReference type="ARBA" id="ARBA00004173"/>
    </source>
</evidence>
<dbReference type="GO" id="GO:0046872">
    <property type="term" value="F:metal ion binding"/>
    <property type="evidence" value="ECO:0007669"/>
    <property type="project" value="UniProtKB-KW"/>
</dbReference>
<evidence type="ECO:0000256" key="8">
    <source>
        <dbReference type="ARBA" id="ARBA00022723"/>
    </source>
</evidence>
<dbReference type="GO" id="GO:0000781">
    <property type="term" value="C:chromosome, telomeric region"/>
    <property type="evidence" value="ECO:0007669"/>
    <property type="project" value="UniProtKB-SubCell"/>
</dbReference>
<dbReference type="GO" id="GO:0003720">
    <property type="term" value="F:telomerase activity"/>
    <property type="evidence" value="ECO:0007669"/>
    <property type="project" value="InterPro"/>
</dbReference>
<dbReference type="EMBL" id="JAFIMR010000011">
    <property type="protein sequence ID" value="KAI1872509.1"/>
    <property type="molecule type" value="Genomic_DNA"/>
</dbReference>
<keyword evidence="5 15" id="KW-0158">Chromosome</keyword>
<evidence type="ECO:0000256" key="6">
    <source>
        <dbReference type="ARBA" id="ARBA00022679"/>
    </source>
</evidence>
<dbReference type="Gene3D" id="1.10.132.70">
    <property type="match status" value="1"/>
</dbReference>